<dbReference type="RefSeq" id="WP_103426347.1">
    <property type="nucleotide sequence ID" value="NZ_CP026309.1"/>
</dbReference>
<name>A0A2I8VL70_9EURY</name>
<protein>
    <recommendedName>
        <fullName evidence="3">Flagella cluster protein</fullName>
    </recommendedName>
</protein>
<dbReference type="InterPro" id="IPR055809">
    <property type="entry name" value="DUF7385"/>
</dbReference>
<dbReference type="Proteomes" id="UP000236584">
    <property type="component" value="Chromosome"/>
</dbReference>
<proteinExistence type="predicted"/>
<dbReference type="AlphaFoldDB" id="A0A2I8VL70"/>
<reference evidence="1 2" key="1">
    <citation type="submission" date="2018-01" db="EMBL/GenBank/DDBJ databases">
        <title>Complete genome sequence of Salinigranum rubrum GX10T, an extremely halophilic archaeon isolated from a marine solar saltern.</title>
        <authorList>
            <person name="Han S."/>
        </authorList>
    </citation>
    <scope>NUCLEOTIDE SEQUENCE [LARGE SCALE GENOMIC DNA]</scope>
    <source>
        <strain evidence="1 2">GX10</strain>
    </source>
</reference>
<evidence type="ECO:0008006" key="3">
    <source>
        <dbReference type="Google" id="ProtNLM"/>
    </source>
</evidence>
<evidence type="ECO:0000313" key="2">
    <source>
        <dbReference type="Proteomes" id="UP000236584"/>
    </source>
</evidence>
<dbReference type="OrthoDB" id="191000at2157"/>
<sequence length="75" mass="8368">MEDFDEMLSSLTVQETAGGIRRYRNTVSIVCPACGEPFDDLVVCEDEFNSLELSMPLDLCTTTHDGQVVLFTHKP</sequence>
<dbReference type="GeneID" id="35593276"/>
<dbReference type="Pfam" id="PF24110">
    <property type="entry name" value="DUF7385"/>
    <property type="match status" value="1"/>
</dbReference>
<organism evidence="1 2">
    <name type="scientific">Salinigranum rubrum</name>
    <dbReference type="NCBI Taxonomy" id="755307"/>
    <lineage>
        <taxon>Archaea</taxon>
        <taxon>Methanobacteriati</taxon>
        <taxon>Methanobacteriota</taxon>
        <taxon>Stenosarchaea group</taxon>
        <taxon>Halobacteria</taxon>
        <taxon>Halobacteriales</taxon>
        <taxon>Haloferacaceae</taxon>
        <taxon>Salinigranum</taxon>
    </lineage>
</organism>
<gene>
    <name evidence="1" type="ORF">C2R22_14250</name>
</gene>
<dbReference type="KEGG" id="srub:C2R22_14250"/>
<accession>A0A2I8VL70</accession>
<keyword evidence="2" id="KW-1185">Reference proteome</keyword>
<dbReference type="EMBL" id="CP026309">
    <property type="protein sequence ID" value="AUV82658.1"/>
    <property type="molecule type" value="Genomic_DNA"/>
</dbReference>
<evidence type="ECO:0000313" key="1">
    <source>
        <dbReference type="EMBL" id="AUV82658.1"/>
    </source>
</evidence>